<gene>
    <name evidence="3" type="ORF">KYK27_04835</name>
</gene>
<dbReference type="GO" id="GO:0008168">
    <property type="term" value="F:methyltransferase activity"/>
    <property type="evidence" value="ECO:0007669"/>
    <property type="project" value="UniProtKB-KW"/>
</dbReference>
<keyword evidence="3" id="KW-0808">Transferase</keyword>
<dbReference type="SUPFAM" id="SSF53335">
    <property type="entry name" value="S-adenosyl-L-methionine-dependent methyltransferases"/>
    <property type="match status" value="1"/>
</dbReference>
<dbReference type="InterPro" id="IPR029063">
    <property type="entry name" value="SAM-dependent_MTases_sf"/>
</dbReference>
<evidence type="ECO:0000259" key="2">
    <source>
        <dbReference type="Pfam" id="PF08241"/>
    </source>
</evidence>
<dbReference type="Gene3D" id="3.40.50.150">
    <property type="entry name" value="Vaccinia Virus protein VP39"/>
    <property type="match status" value="1"/>
</dbReference>
<feature type="domain" description="Methyltransferase type 11" evidence="2">
    <location>
        <begin position="130"/>
        <end position="194"/>
    </location>
</feature>
<comment type="caution">
    <text evidence="3">The sequence shown here is derived from an EMBL/GenBank/DDBJ whole genome shotgun (WGS) entry which is preliminary data.</text>
</comment>
<keyword evidence="1" id="KW-0812">Transmembrane</keyword>
<evidence type="ECO:0000256" key="1">
    <source>
        <dbReference type="SAM" id="Phobius"/>
    </source>
</evidence>
<dbReference type="Pfam" id="PF08241">
    <property type="entry name" value="Methyltransf_11"/>
    <property type="match status" value="1"/>
</dbReference>
<keyword evidence="4" id="KW-1185">Reference proteome</keyword>
<keyword evidence="3" id="KW-0489">Methyltransferase</keyword>
<feature type="transmembrane region" description="Helical" evidence="1">
    <location>
        <begin position="45"/>
        <end position="69"/>
    </location>
</feature>
<dbReference type="EMBL" id="JAHWXQ010000001">
    <property type="protein sequence ID" value="MBW3364356.1"/>
    <property type="molecule type" value="Genomic_DNA"/>
</dbReference>
<feature type="transmembrane region" description="Helical" evidence="1">
    <location>
        <begin position="21"/>
        <end position="39"/>
    </location>
</feature>
<name>A0ABS6XB70_9BACT</name>
<keyword evidence="1" id="KW-0472">Membrane</keyword>
<dbReference type="GO" id="GO:0032259">
    <property type="term" value="P:methylation"/>
    <property type="evidence" value="ECO:0007669"/>
    <property type="project" value="UniProtKB-KW"/>
</dbReference>
<dbReference type="RefSeq" id="WP_199108856.1">
    <property type="nucleotide sequence ID" value="NZ_JAHWXQ010000001.1"/>
</dbReference>
<proteinExistence type="predicted"/>
<dbReference type="InterPro" id="IPR013216">
    <property type="entry name" value="Methyltransf_11"/>
</dbReference>
<reference evidence="3 4" key="1">
    <citation type="submission" date="2021-07" db="EMBL/GenBank/DDBJ databases">
        <authorList>
            <person name="Kim M.K."/>
        </authorList>
    </citation>
    <scope>NUCLEOTIDE SEQUENCE [LARGE SCALE GENOMIC DNA]</scope>
    <source>
        <strain evidence="3 4">HLY7-15</strain>
    </source>
</reference>
<evidence type="ECO:0000313" key="3">
    <source>
        <dbReference type="EMBL" id="MBW3364356.1"/>
    </source>
</evidence>
<keyword evidence="1" id="KW-1133">Transmembrane helix</keyword>
<accession>A0ABS6XB70</accession>
<dbReference type="Proteomes" id="UP000774935">
    <property type="component" value="Unassembled WGS sequence"/>
</dbReference>
<sequence>MGRVRKPLQGVTNIIRFNWHFYVVATGVVLLLLLIAGFAEQPLSMLSYITAGATTVSTSVSLLVSLYVYDLSGLYDLTWAEAGLEDEGLVVNIHAGFDETSANLKNRYPNSDFIVMDFYDPARHTEVSIKRARKAYLPVDGAMQIVTSQLPLSNNSADMIFVFMAAHEIRDTTERLNFFQELHRVLKPTGKIYITEHLRDIPNLFAYNIGFLHFYSKASWSRIFSNASLLLDREIKITPFISTFKLRKNGATL</sequence>
<organism evidence="3 4">
    <name type="scientific">Pontibacter populi</name>
    <dbReference type="NCBI Taxonomy" id="890055"/>
    <lineage>
        <taxon>Bacteria</taxon>
        <taxon>Pseudomonadati</taxon>
        <taxon>Bacteroidota</taxon>
        <taxon>Cytophagia</taxon>
        <taxon>Cytophagales</taxon>
        <taxon>Hymenobacteraceae</taxon>
        <taxon>Pontibacter</taxon>
    </lineage>
</organism>
<evidence type="ECO:0000313" key="4">
    <source>
        <dbReference type="Proteomes" id="UP000774935"/>
    </source>
</evidence>
<protein>
    <submittedName>
        <fullName evidence="3">Class I SAM-dependent methyltransferase</fullName>
    </submittedName>
</protein>